<gene>
    <name evidence="1" type="ordered locus">Marme_3727</name>
</gene>
<reference evidence="1 2" key="1">
    <citation type="journal article" date="2012" name="Stand. Genomic Sci.">
        <title>Complete genome sequence of the melanogenic marine bacterium Marinomonas mediterranea type strain (MMB-1(T)).</title>
        <authorList>
            <person name="Lucas-Elio P."/>
            <person name="Goodwin L."/>
            <person name="Woyke T."/>
            <person name="Pitluck S."/>
            <person name="Nolan M."/>
            <person name="Kyrpides N.C."/>
            <person name="Detter J.C."/>
            <person name="Copeland A."/>
            <person name="Teshima H."/>
            <person name="Bruce D."/>
            <person name="Detter C."/>
            <person name="Tapia R."/>
            <person name="Han S."/>
            <person name="Land M.L."/>
            <person name="Ivanova N."/>
            <person name="Mikhailova N."/>
            <person name="Johnston A.W."/>
            <person name="Sanchez-Amat A."/>
        </authorList>
    </citation>
    <scope>NUCLEOTIDE SEQUENCE [LARGE SCALE GENOMIC DNA]</scope>
    <source>
        <strain evidence="2">ATCC 700492 / JCM 21426 / NBRC 103028 / MMB-1</strain>
    </source>
</reference>
<dbReference type="KEGG" id="mme:Marme_3727"/>
<dbReference type="Proteomes" id="UP000001062">
    <property type="component" value="Chromosome"/>
</dbReference>
<dbReference type="STRING" id="717774.Marme_3727"/>
<protein>
    <submittedName>
        <fullName evidence="1">Uncharacterized protein</fullName>
    </submittedName>
</protein>
<evidence type="ECO:0000313" key="2">
    <source>
        <dbReference type="Proteomes" id="UP000001062"/>
    </source>
</evidence>
<organism evidence="1 2">
    <name type="scientific">Marinomonas mediterranea (strain ATCC 700492 / JCM 21426 / NBRC 103028 / MMB-1)</name>
    <dbReference type="NCBI Taxonomy" id="717774"/>
    <lineage>
        <taxon>Bacteria</taxon>
        <taxon>Pseudomonadati</taxon>
        <taxon>Pseudomonadota</taxon>
        <taxon>Gammaproteobacteria</taxon>
        <taxon>Oceanospirillales</taxon>
        <taxon>Oceanospirillaceae</taxon>
        <taxon>Marinomonas</taxon>
    </lineage>
</organism>
<accession>F2JW49</accession>
<sequence length="49" mass="5753">MIVKAINPPWLGLKFVEEIRIWEEVYSISNILKHALINALPQPIRATYY</sequence>
<dbReference type="EMBL" id="CP002583">
    <property type="protein sequence ID" value="ADZ92937.1"/>
    <property type="molecule type" value="Genomic_DNA"/>
</dbReference>
<keyword evidence="2" id="KW-1185">Reference proteome</keyword>
<dbReference type="HOGENOM" id="CLU_3137483_0_0_6"/>
<evidence type="ECO:0000313" key="1">
    <source>
        <dbReference type="EMBL" id="ADZ92937.1"/>
    </source>
</evidence>
<proteinExistence type="predicted"/>
<dbReference type="AlphaFoldDB" id="F2JW49"/>
<name>F2JW49_MARM1</name>